<dbReference type="InterPro" id="IPR019606">
    <property type="entry name" value="GerMN"/>
</dbReference>
<dbReference type="SMART" id="SM00909">
    <property type="entry name" value="Germane"/>
    <property type="match status" value="1"/>
</dbReference>
<proteinExistence type="predicted"/>
<dbReference type="PROSITE" id="PS51257">
    <property type="entry name" value="PROKAR_LIPOPROTEIN"/>
    <property type="match status" value="1"/>
</dbReference>
<feature type="compositionally biased region" description="Low complexity" evidence="1">
    <location>
        <begin position="40"/>
        <end position="49"/>
    </location>
</feature>
<dbReference type="AlphaFoldDB" id="A0A8J3Y6N9"/>
<evidence type="ECO:0000256" key="1">
    <source>
        <dbReference type="SAM" id="MobiDB-lite"/>
    </source>
</evidence>
<comment type="caution">
    <text evidence="4">The sequence shown here is derived from an EMBL/GenBank/DDBJ whole genome shotgun (WGS) entry which is preliminary data.</text>
</comment>
<evidence type="ECO:0000313" key="4">
    <source>
        <dbReference type="EMBL" id="GIJ02856.1"/>
    </source>
</evidence>
<gene>
    <name evidence="4" type="ORF">Sya03_22080</name>
</gene>
<evidence type="ECO:0000313" key="5">
    <source>
        <dbReference type="Proteomes" id="UP000652013"/>
    </source>
</evidence>
<dbReference type="EMBL" id="BOOY01000016">
    <property type="protein sequence ID" value="GIJ02856.1"/>
    <property type="molecule type" value="Genomic_DNA"/>
</dbReference>
<feature type="signal peptide" evidence="2">
    <location>
        <begin position="1"/>
        <end position="19"/>
    </location>
</feature>
<feature type="region of interest" description="Disordered" evidence="1">
    <location>
        <begin position="22"/>
        <end position="49"/>
    </location>
</feature>
<dbReference type="Proteomes" id="UP000652013">
    <property type="component" value="Unassembled WGS sequence"/>
</dbReference>
<evidence type="ECO:0000256" key="2">
    <source>
        <dbReference type="SAM" id="SignalP"/>
    </source>
</evidence>
<accession>A0A8J3Y6N9</accession>
<feature type="chain" id="PRO_5039392247" description="GerMN domain-containing protein" evidence="2">
    <location>
        <begin position="20"/>
        <end position="186"/>
    </location>
</feature>
<reference evidence="4" key="1">
    <citation type="submission" date="2021-01" db="EMBL/GenBank/DDBJ databases">
        <title>Whole genome shotgun sequence of Spirilliplanes yamanashiensis NBRC 15828.</title>
        <authorList>
            <person name="Komaki H."/>
            <person name="Tamura T."/>
        </authorList>
    </citation>
    <scope>NUCLEOTIDE SEQUENCE</scope>
    <source>
        <strain evidence="4">NBRC 15828</strain>
    </source>
</reference>
<evidence type="ECO:0000259" key="3">
    <source>
        <dbReference type="SMART" id="SM00909"/>
    </source>
</evidence>
<protein>
    <recommendedName>
        <fullName evidence="3">GerMN domain-containing protein</fullName>
    </recommendedName>
</protein>
<sequence>MSRRWLAAGVLAAALSAGGCGVPLDDGPRPVEGGPDLYRSGPPASGAPGPVAERLCLVRDGRLVRVLRRVEAAPSEQELLRDLLAGPTAAEVADGLSSALTGTTTTATVALAGGRATVEVGGRSAAGARSDEVLAFGQIVCTLGTRPEVGTVSFTAGGEPLRVPRSDGSLAEGPLTVADYADLIAS</sequence>
<keyword evidence="2" id="KW-0732">Signal</keyword>
<dbReference type="Pfam" id="PF10646">
    <property type="entry name" value="Germane"/>
    <property type="match status" value="1"/>
</dbReference>
<organism evidence="4 5">
    <name type="scientific">Spirilliplanes yamanashiensis</name>
    <dbReference type="NCBI Taxonomy" id="42233"/>
    <lineage>
        <taxon>Bacteria</taxon>
        <taxon>Bacillati</taxon>
        <taxon>Actinomycetota</taxon>
        <taxon>Actinomycetes</taxon>
        <taxon>Micromonosporales</taxon>
        <taxon>Micromonosporaceae</taxon>
        <taxon>Spirilliplanes</taxon>
    </lineage>
</organism>
<name>A0A8J3Y6N9_9ACTN</name>
<feature type="domain" description="GerMN" evidence="3">
    <location>
        <begin position="76"/>
        <end position="165"/>
    </location>
</feature>
<dbReference type="RefSeq" id="WP_203938148.1">
    <property type="nucleotide sequence ID" value="NZ_BAAAGJ010000005.1"/>
</dbReference>
<keyword evidence="5" id="KW-1185">Reference proteome</keyword>